<protein>
    <submittedName>
        <fullName evidence="2">Class I SAM-dependent methyltransferase</fullName>
    </submittedName>
</protein>
<dbReference type="GO" id="GO:0008168">
    <property type="term" value="F:methyltransferase activity"/>
    <property type="evidence" value="ECO:0007669"/>
    <property type="project" value="UniProtKB-KW"/>
</dbReference>
<keyword evidence="2" id="KW-0489">Methyltransferase</keyword>
<keyword evidence="2" id="KW-0808">Transferase</keyword>
<comment type="caution">
    <text evidence="2">The sequence shown here is derived from an EMBL/GenBank/DDBJ whole genome shotgun (WGS) entry which is preliminary data.</text>
</comment>
<evidence type="ECO:0000313" key="2">
    <source>
        <dbReference type="EMBL" id="MCV3214960.1"/>
    </source>
</evidence>
<evidence type="ECO:0000259" key="1">
    <source>
        <dbReference type="Pfam" id="PF13847"/>
    </source>
</evidence>
<feature type="domain" description="Methyltransferase" evidence="1">
    <location>
        <begin position="56"/>
        <end position="165"/>
    </location>
</feature>
<dbReference type="Proteomes" id="UP001526143">
    <property type="component" value="Unassembled WGS sequence"/>
</dbReference>
<dbReference type="Pfam" id="PF13847">
    <property type="entry name" value="Methyltransf_31"/>
    <property type="match status" value="1"/>
</dbReference>
<dbReference type="GO" id="GO:0032259">
    <property type="term" value="P:methylation"/>
    <property type="evidence" value="ECO:0007669"/>
    <property type="project" value="UniProtKB-KW"/>
</dbReference>
<gene>
    <name evidence="2" type="ORF">OGM63_15800</name>
</gene>
<dbReference type="PANTHER" id="PTHR43861">
    <property type="entry name" value="TRANS-ACONITATE 2-METHYLTRANSFERASE-RELATED"/>
    <property type="match status" value="1"/>
</dbReference>
<evidence type="ECO:0000313" key="3">
    <source>
        <dbReference type="Proteomes" id="UP001526143"/>
    </source>
</evidence>
<dbReference type="RefSeq" id="WP_263746543.1">
    <property type="nucleotide sequence ID" value="NZ_JAOWRF010000232.1"/>
</dbReference>
<organism evidence="2 3">
    <name type="scientific">Plectonema radiosum NIES-515</name>
    <dbReference type="NCBI Taxonomy" id="2986073"/>
    <lineage>
        <taxon>Bacteria</taxon>
        <taxon>Bacillati</taxon>
        <taxon>Cyanobacteriota</taxon>
        <taxon>Cyanophyceae</taxon>
        <taxon>Oscillatoriophycideae</taxon>
        <taxon>Oscillatoriales</taxon>
        <taxon>Microcoleaceae</taxon>
        <taxon>Plectonema</taxon>
    </lineage>
</organism>
<sequence length="443" mass="51039">MDRQASELLEKIRQQYETSPYPRVPLDDSPKNDFNSLFIHNIVTSYYLRYQKIIETKEKVILDAGCGTGYKALILAEANPEAKIIGIDISEESVKLARHRLEHHKFENAEFHTLSIYDLPNLGIKFDYINNDEVLYLLPDPVAALNTMKAVLKPQGIIRTNLHSALQRSGYFRAQEVFRNIGLTDSNPGDLEVEITLETMKSLKDGVDLKSRTWQPVYEAEGGKQSVLMNYLLQSDNGFTIPEMFNMLRTSDLEFISMINWRHWEIMDLFKEPDNLPVFLAMTLPELDVEQRLHLFELLHPGHRLLDFWCGHPNLEEPVVQLCEWTASDWLSGRVHLHPQLQKPKVKEDLIECITEQKPFQISKYIGVPTIALVEIESTIAACILPLWEGVQPISDLVERWCKIRPLHPATLEPISQQAAWGEIKKLLTKLEVFLYVLLERST</sequence>
<dbReference type="InterPro" id="IPR025714">
    <property type="entry name" value="Methyltranfer_dom"/>
</dbReference>
<accession>A0ABT3B146</accession>
<dbReference type="CDD" id="cd02440">
    <property type="entry name" value="AdoMet_MTases"/>
    <property type="match status" value="1"/>
</dbReference>
<dbReference type="PANTHER" id="PTHR43861:SF1">
    <property type="entry name" value="TRANS-ACONITATE 2-METHYLTRANSFERASE"/>
    <property type="match status" value="1"/>
</dbReference>
<keyword evidence="3" id="KW-1185">Reference proteome</keyword>
<dbReference type="InterPro" id="IPR029063">
    <property type="entry name" value="SAM-dependent_MTases_sf"/>
</dbReference>
<dbReference type="EMBL" id="JAOWRF010000232">
    <property type="protein sequence ID" value="MCV3214960.1"/>
    <property type="molecule type" value="Genomic_DNA"/>
</dbReference>
<dbReference type="Gene3D" id="3.40.50.150">
    <property type="entry name" value="Vaccinia Virus protein VP39"/>
    <property type="match status" value="1"/>
</dbReference>
<dbReference type="SUPFAM" id="SSF53335">
    <property type="entry name" value="S-adenosyl-L-methionine-dependent methyltransferases"/>
    <property type="match status" value="1"/>
</dbReference>
<name>A0ABT3B146_9CYAN</name>
<reference evidence="2 3" key="1">
    <citation type="submission" date="2022-10" db="EMBL/GenBank/DDBJ databases">
        <title>Identification of biosynthetic pathway for the production of the potent trypsin inhibitor radiosumin.</title>
        <authorList>
            <person name="Fewer D.P."/>
            <person name="Delbaje E."/>
            <person name="Ouyang X."/>
            <person name="Agostino P.D."/>
            <person name="Wahlsten M."/>
            <person name="Jokela J."/>
            <person name="Permi P."/>
            <person name="Haapaniemi E."/>
            <person name="Koistinen H."/>
        </authorList>
    </citation>
    <scope>NUCLEOTIDE SEQUENCE [LARGE SCALE GENOMIC DNA]</scope>
    <source>
        <strain evidence="2 3">NIES-515</strain>
    </source>
</reference>
<proteinExistence type="predicted"/>